<dbReference type="EMBL" id="MLCA01000006">
    <property type="protein sequence ID" value="MEE7491147.1"/>
    <property type="molecule type" value="Genomic_DNA"/>
</dbReference>
<dbReference type="RefSeq" id="WP_331301934.1">
    <property type="nucleotide sequence ID" value="NZ_MLCA01000006.1"/>
</dbReference>
<accession>A0ABU7TP79</accession>
<proteinExistence type="predicted"/>
<protein>
    <submittedName>
        <fullName evidence="1">Uncharacterized protein</fullName>
    </submittedName>
</protein>
<sequence>MADRPIIFSAPMIAALLAGRKTQTRRILKPQPELMPGVSDRFHLSNAHGGIVNATEGEVREHGPDFSRFAVGDRLYVRENHAVVPSSAYRMSEGVPQTINPNDRDLAAIYAAGWERSKPRWRPSIHMPRWASRLTLLVTDVRVERLQDISRDDAIAEGATMRPHAYRGGDGWCIDWSPVGRPSRWAADGKALSEEDICFSDPRTAFGSFINVLHDPRWNMKGDGLWGENPWTCAVSFSVHACNIDQLAPIAEAAE</sequence>
<keyword evidence="2" id="KW-1185">Reference proteome</keyword>
<reference evidence="1 2" key="1">
    <citation type="journal article" date="2012" name="Genet. Mol. Biol.">
        <title>Analysis of 16S rRNA and mxaF genes revealing insights into Methylobacterium niche-specific plant association.</title>
        <authorList>
            <person name="Dourado M.N."/>
            <person name="Andreote F.D."/>
            <person name="Dini-Andreote F."/>
            <person name="Conti R."/>
            <person name="Araujo J.M."/>
            <person name="Araujo W.L."/>
        </authorList>
    </citation>
    <scope>NUCLEOTIDE SEQUENCE [LARGE SCALE GENOMIC DNA]</scope>
    <source>
        <strain evidence="1 2">TC3-10</strain>
    </source>
</reference>
<gene>
    <name evidence="1" type="ORF">MOTC310_12000</name>
</gene>
<organism evidence="1 2">
    <name type="scientific">Methylobacterium oryzae</name>
    <dbReference type="NCBI Taxonomy" id="334852"/>
    <lineage>
        <taxon>Bacteria</taxon>
        <taxon>Pseudomonadati</taxon>
        <taxon>Pseudomonadota</taxon>
        <taxon>Alphaproteobacteria</taxon>
        <taxon>Hyphomicrobiales</taxon>
        <taxon>Methylobacteriaceae</taxon>
        <taxon>Methylobacterium</taxon>
    </lineage>
</organism>
<comment type="caution">
    <text evidence="1">The sequence shown here is derived from an EMBL/GenBank/DDBJ whole genome shotgun (WGS) entry which is preliminary data.</text>
</comment>
<evidence type="ECO:0000313" key="1">
    <source>
        <dbReference type="EMBL" id="MEE7491147.1"/>
    </source>
</evidence>
<dbReference type="Proteomes" id="UP001355206">
    <property type="component" value="Unassembled WGS sequence"/>
</dbReference>
<evidence type="ECO:0000313" key="2">
    <source>
        <dbReference type="Proteomes" id="UP001355206"/>
    </source>
</evidence>
<name>A0ABU7TP79_9HYPH</name>